<accession>A0A4Y2JYD3</accession>
<keyword evidence="2" id="KW-1185">Reference proteome</keyword>
<protein>
    <submittedName>
        <fullName evidence="1">Uncharacterized protein</fullName>
    </submittedName>
</protein>
<dbReference type="EMBL" id="BGPR01003952">
    <property type="protein sequence ID" value="GBM94276.1"/>
    <property type="molecule type" value="Genomic_DNA"/>
</dbReference>
<reference evidence="1 2" key="1">
    <citation type="journal article" date="2019" name="Sci. Rep.">
        <title>Orb-weaving spider Araneus ventricosus genome elucidates the spidroin gene catalogue.</title>
        <authorList>
            <person name="Kono N."/>
            <person name="Nakamura H."/>
            <person name="Ohtoshi R."/>
            <person name="Moran D.A.P."/>
            <person name="Shinohara A."/>
            <person name="Yoshida Y."/>
            <person name="Fujiwara M."/>
            <person name="Mori M."/>
            <person name="Tomita M."/>
            <person name="Arakawa K."/>
        </authorList>
    </citation>
    <scope>NUCLEOTIDE SEQUENCE [LARGE SCALE GENOMIC DNA]</scope>
</reference>
<organism evidence="1 2">
    <name type="scientific">Araneus ventricosus</name>
    <name type="common">Orbweaver spider</name>
    <name type="synonym">Epeira ventricosa</name>
    <dbReference type="NCBI Taxonomy" id="182803"/>
    <lineage>
        <taxon>Eukaryota</taxon>
        <taxon>Metazoa</taxon>
        <taxon>Ecdysozoa</taxon>
        <taxon>Arthropoda</taxon>
        <taxon>Chelicerata</taxon>
        <taxon>Arachnida</taxon>
        <taxon>Araneae</taxon>
        <taxon>Araneomorphae</taxon>
        <taxon>Entelegynae</taxon>
        <taxon>Araneoidea</taxon>
        <taxon>Araneidae</taxon>
        <taxon>Araneus</taxon>
    </lineage>
</organism>
<comment type="caution">
    <text evidence="1">The sequence shown here is derived from an EMBL/GenBank/DDBJ whole genome shotgun (WGS) entry which is preliminary data.</text>
</comment>
<evidence type="ECO:0000313" key="2">
    <source>
        <dbReference type="Proteomes" id="UP000499080"/>
    </source>
</evidence>
<gene>
    <name evidence="1" type="ORF">AVEN_61230_1</name>
</gene>
<name>A0A4Y2JYD3_ARAVE</name>
<proteinExistence type="predicted"/>
<evidence type="ECO:0000313" key="1">
    <source>
        <dbReference type="EMBL" id="GBM94276.1"/>
    </source>
</evidence>
<dbReference type="Proteomes" id="UP000499080">
    <property type="component" value="Unassembled WGS sequence"/>
</dbReference>
<sequence length="143" mass="16877">MTRTTPQLAPLSKIPRHSGGRAFGHYIRISVHRAPYTADLRWFRTCDPLVPRSRPYQEVTAASYYGVEFRKMKSWYFFVQPQLKITTCFFNSFVFRNAVLTNQSACLYQKNIKHLDTCIVVLFCRRSTRIEQKGNDFQEIRSR</sequence>
<dbReference type="AlphaFoldDB" id="A0A4Y2JYD3"/>